<protein>
    <submittedName>
        <fullName evidence="2">Uncharacterized protein</fullName>
    </submittedName>
</protein>
<keyword evidence="3" id="KW-1185">Reference proteome</keyword>
<dbReference type="EMBL" id="AP022610">
    <property type="protein sequence ID" value="BBZ28837.1"/>
    <property type="molecule type" value="Genomic_DNA"/>
</dbReference>
<feature type="region of interest" description="Disordered" evidence="1">
    <location>
        <begin position="12"/>
        <end position="37"/>
    </location>
</feature>
<sequence>MFAIVQWWPREPGAASVDGRDPEDRRPGSSRSVGARLAERDAWETIGVTGDSIGAAHARRPFP</sequence>
<dbReference type="Proteomes" id="UP000466517">
    <property type="component" value="Chromosome"/>
</dbReference>
<evidence type="ECO:0000313" key="2">
    <source>
        <dbReference type="EMBL" id="BBZ28837.1"/>
    </source>
</evidence>
<organism evidence="2 3">
    <name type="scientific">Mycolicibacterium madagascariense</name>
    <dbReference type="NCBI Taxonomy" id="212765"/>
    <lineage>
        <taxon>Bacteria</taxon>
        <taxon>Bacillati</taxon>
        <taxon>Actinomycetota</taxon>
        <taxon>Actinomycetes</taxon>
        <taxon>Mycobacteriales</taxon>
        <taxon>Mycobacteriaceae</taxon>
        <taxon>Mycolicibacterium</taxon>
    </lineage>
</organism>
<dbReference type="KEGG" id="mmag:MMAD_31320"/>
<proteinExistence type="predicted"/>
<gene>
    <name evidence="2" type="ORF">MMAD_31320</name>
</gene>
<accession>A0A7I7XI01</accession>
<evidence type="ECO:0000256" key="1">
    <source>
        <dbReference type="SAM" id="MobiDB-lite"/>
    </source>
</evidence>
<evidence type="ECO:0000313" key="3">
    <source>
        <dbReference type="Proteomes" id="UP000466517"/>
    </source>
</evidence>
<feature type="compositionally biased region" description="Basic and acidic residues" evidence="1">
    <location>
        <begin position="18"/>
        <end position="27"/>
    </location>
</feature>
<dbReference type="AlphaFoldDB" id="A0A7I7XI01"/>
<name>A0A7I7XI01_9MYCO</name>
<reference evidence="2 3" key="1">
    <citation type="journal article" date="2019" name="Emerg. Microbes Infect.">
        <title>Comprehensive subspecies identification of 175 nontuberculous mycobacteria species based on 7547 genomic profiles.</title>
        <authorList>
            <person name="Matsumoto Y."/>
            <person name="Kinjo T."/>
            <person name="Motooka D."/>
            <person name="Nabeya D."/>
            <person name="Jung N."/>
            <person name="Uechi K."/>
            <person name="Horii T."/>
            <person name="Iida T."/>
            <person name="Fujita J."/>
            <person name="Nakamura S."/>
        </authorList>
    </citation>
    <scope>NUCLEOTIDE SEQUENCE [LARGE SCALE GENOMIC DNA]</scope>
    <source>
        <strain evidence="2 3">JCM 13574</strain>
    </source>
</reference>